<dbReference type="PROSITE" id="PS00018">
    <property type="entry name" value="EF_HAND_1"/>
    <property type="match status" value="1"/>
</dbReference>
<dbReference type="PANTHER" id="PTHR48104">
    <property type="entry name" value="METACASPASE-4"/>
    <property type="match status" value="1"/>
</dbReference>
<name>G6B1W9_9BACT</name>
<dbReference type="Gene3D" id="3.40.50.1460">
    <property type="match status" value="1"/>
</dbReference>
<dbReference type="SUPFAM" id="SSF52129">
    <property type="entry name" value="Caspase-like"/>
    <property type="match status" value="1"/>
</dbReference>
<dbReference type="AlphaFoldDB" id="G6B1W9"/>
<feature type="domain" description="Peptidase C14 caspase" evidence="1">
    <location>
        <begin position="30"/>
        <end position="232"/>
    </location>
</feature>
<dbReference type="PATRIC" id="fig|1002367.3.peg.2339"/>
<dbReference type="PANTHER" id="PTHR48104:SF30">
    <property type="entry name" value="METACASPASE-1"/>
    <property type="match status" value="1"/>
</dbReference>
<dbReference type="EMBL" id="AFZZ01000254">
    <property type="protein sequence ID" value="EHJ35787.1"/>
    <property type="molecule type" value="Genomic_DNA"/>
</dbReference>
<dbReference type="Pfam" id="PF00656">
    <property type="entry name" value="Peptidase_C14"/>
    <property type="match status" value="1"/>
</dbReference>
<evidence type="ECO:0000259" key="1">
    <source>
        <dbReference type="Pfam" id="PF00656"/>
    </source>
</evidence>
<reference evidence="2 3" key="1">
    <citation type="submission" date="2011-08" db="EMBL/GenBank/DDBJ databases">
        <authorList>
            <person name="Weinstock G."/>
            <person name="Sodergren E."/>
            <person name="Clifton S."/>
            <person name="Fulton L."/>
            <person name="Fulton B."/>
            <person name="Courtney L."/>
            <person name="Fronick C."/>
            <person name="Harrison M."/>
            <person name="Strong C."/>
            <person name="Farmer C."/>
            <person name="Delahaunty K."/>
            <person name="Markovic C."/>
            <person name="Hall O."/>
            <person name="Minx P."/>
            <person name="Tomlinson C."/>
            <person name="Mitreva M."/>
            <person name="Hou S."/>
            <person name="Chen J."/>
            <person name="Wollam A."/>
            <person name="Pepin K.H."/>
            <person name="Johnson M."/>
            <person name="Bhonagiri V."/>
            <person name="Zhang X."/>
            <person name="Suruliraj S."/>
            <person name="Warren W."/>
            <person name="Chinwalla A."/>
            <person name="Mardis E.R."/>
            <person name="Wilson R.K."/>
        </authorList>
    </citation>
    <scope>NUCLEOTIDE SEQUENCE [LARGE SCALE GENOMIC DNA]</scope>
    <source>
        <strain evidence="2 3">DSM 18206</strain>
    </source>
</reference>
<accession>G6B1W9</accession>
<dbReference type="Proteomes" id="UP000004407">
    <property type="component" value="Unassembled WGS sequence"/>
</dbReference>
<dbReference type="GO" id="GO:0006508">
    <property type="term" value="P:proteolysis"/>
    <property type="evidence" value="ECO:0007669"/>
    <property type="project" value="InterPro"/>
</dbReference>
<dbReference type="GO" id="GO:0004197">
    <property type="term" value="F:cysteine-type endopeptidase activity"/>
    <property type="evidence" value="ECO:0007669"/>
    <property type="project" value="InterPro"/>
</dbReference>
<protein>
    <submittedName>
        <fullName evidence="2">Caspase domain protein</fullName>
    </submittedName>
</protein>
<dbReference type="GO" id="GO:0005737">
    <property type="term" value="C:cytoplasm"/>
    <property type="evidence" value="ECO:0007669"/>
    <property type="project" value="TreeGrafter"/>
</dbReference>
<dbReference type="InterPro" id="IPR018247">
    <property type="entry name" value="EF_Hand_1_Ca_BS"/>
</dbReference>
<evidence type="ECO:0000313" key="2">
    <source>
        <dbReference type="EMBL" id="EHJ35787.1"/>
    </source>
</evidence>
<gene>
    <name evidence="2" type="ORF">HMPREF0673_02900</name>
</gene>
<dbReference type="InterPro" id="IPR050452">
    <property type="entry name" value="Metacaspase"/>
</dbReference>
<dbReference type="InterPro" id="IPR029030">
    <property type="entry name" value="Caspase-like_dom_sf"/>
</dbReference>
<dbReference type="InterPro" id="IPR011600">
    <property type="entry name" value="Pept_C14_caspase"/>
</dbReference>
<dbReference type="eggNOG" id="COG4249">
    <property type="taxonomic scope" value="Bacteria"/>
</dbReference>
<evidence type="ECO:0000313" key="3">
    <source>
        <dbReference type="Proteomes" id="UP000004407"/>
    </source>
</evidence>
<organism evidence="2 3">
    <name type="scientific">Leyella stercorea DSM 18206</name>
    <dbReference type="NCBI Taxonomy" id="1002367"/>
    <lineage>
        <taxon>Bacteria</taxon>
        <taxon>Pseudomonadati</taxon>
        <taxon>Bacteroidota</taxon>
        <taxon>Bacteroidia</taxon>
        <taxon>Bacteroidales</taxon>
        <taxon>Prevotellaceae</taxon>
        <taxon>Leyella</taxon>
    </lineage>
</organism>
<sequence>MYKVTQILLLSVVLALLPLSVQAKIYLLSVGISDYPGTRNDLRLPHNDAATMQWLYKENKQAKVCLLMNDKAKVATVKKALQKMVSVATADDIVVIFFSGHGVKGGFVCYDGSLYYDDIYTAMASCKSKNKMVFADACFAGAIRQGKSNANASSNSVNKGNVMFFLSSRSNEKSIERPGMTNGFFTYALQHGLRGGADKNRDRIITAKELFDYVSEKVKKDSGNRQHPVMWGKFSDDMPVMKW</sequence>
<proteinExistence type="predicted"/>
<comment type="caution">
    <text evidence="2">The sequence shown here is derived from an EMBL/GenBank/DDBJ whole genome shotgun (WGS) entry which is preliminary data.</text>
</comment>
<dbReference type="HOGENOM" id="CLU_1048675_0_0_10"/>